<dbReference type="Proteomes" id="UP001213681">
    <property type="component" value="Unassembled WGS sequence"/>
</dbReference>
<dbReference type="PROSITE" id="PS50920">
    <property type="entry name" value="SOLCAR"/>
    <property type="match status" value="3"/>
</dbReference>
<evidence type="ECO:0000256" key="12">
    <source>
        <dbReference type="ARBA" id="ARBA00023128"/>
    </source>
</evidence>
<evidence type="ECO:0000256" key="11">
    <source>
        <dbReference type="ARBA" id="ARBA00022989"/>
    </source>
</evidence>
<dbReference type="SMART" id="SM00054">
    <property type="entry name" value="EFh"/>
    <property type="match status" value="4"/>
</dbReference>
<keyword evidence="17" id="KW-1185">Reference proteome</keyword>
<evidence type="ECO:0000256" key="4">
    <source>
        <dbReference type="ARBA" id="ARBA00021935"/>
    </source>
</evidence>
<keyword evidence="5" id="KW-0813">Transport</keyword>
<dbReference type="InterPro" id="IPR023395">
    <property type="entry name" value="MCP_dom_sf"/>
</dbReference>
<comment type="similarity">
    <text evidence="3">Belongs to the mitochondrial carrier (TC 2.A.29) family.</text>
</comment>
<dbReference type="InterPro" id="IPR002067">
    <property type="entry name" value="MCP"/>
</dbReference>
<keyword evidence="10" id="KW-0106">Calcium</keyword>
<dbReference type="PROSITE" id="PS50222">
    <property type="entry name" value="EF_HAND_2"/>
    <property type="match status" value="2"/>
</dbReference>
<evidence type="ECO:0000313" key="16">
    <source>
        <dbReference type="EMBL" id="KAJ5433344.1"/>
    </source>
</evidence>
<evidence type="ECO:0000256" key="8">
    <source>
        <dbReference type="ARBA" id="ARBA00022737"/>
    </source>
</evidence>
<dbReference type="EMBL" id="JAPVEA010000009">
    <property type="protein sequence ID" value="KAJ5433344.1"/>
    <property type="molecule type" value="Genomic_DNA"/>
</dbReference>
<dbReference type="PRINTS" id="PR00926">
    <property type="entry name" value="MITOCARRIER"/>
</dbReference>
<keyword evidence="7" id="KW-0479">Metal-binding</keyword>
<dbReference type="InterPro" id="IPR011992">
    <property type="entry name" value="EF-hand-dom_pair"/>
</dbReference>
<dbReference type="GeneID" id="81606124"/>
<feature type="domain" description="EF-hand" evidence="15">
    <location>
        <begin position="117"/>
        <end position="152"/>
    </location>
</feature>
<dbReference type="GO" id="GO:0005509">
    <property type="term" value="F:calcium ion binding"/>
    <property type="evidence" value="ECO:0007669"/>
    <property type="project" value="InterPro"/>
</dbReference>
<evidence type="ECO:0000256" key="13">
    <source>
        <dbReference type="ARBA" id="ARBA00023136"/>
    </source>
</evidence>
<evidence type="ECO:0000256" key="14">
    <source>
        <dbReference type="PROSITE-ProRule" id="PRU00282"/>
    </source>
</evidence>
<keyword evidence="6 14" id="KW-0812">Transmembrane</keyword>
<evidence type="ECO:0000259" key="15">
    <source>
        <dbReference type="PROSITE" id="PS50222"/>
    </source>
</evidence>
<dbReference type="InterPro" id="IPR002048">
    <property type="entry name" value="EF_hand_dom"/>
</dbReference>
<evidence type="ECO:0000256" key="9">
    <source>
        <dbReference type="ARBA" id="ARBA00022792"/>
    </source>
</evidence>
<dbReference type="SUPFAM" id="SSF47473">
    <property type="entry name" value="EF-hand"/>
    <property type="match status" value="1"/>
</dbReference>
<feature type="repeat" description="Solcar" evidence="14">
    <location>
        <begin position="430"/>
        <end position="515"/>
    </location>
</feature>
<evidence type="ECO:0000256" key="3">
    <source>
        <dbReference type="ARBA" id="ARBA00006375"/>
    </source>
</evidence>
<dbReference type="InterPro" id="IPR018247">
    <property type="entry name" value="EF_Hand_1_Ca_BS"/>
</dbReference>
<keyword evidence="11" id="KW-1133">Transmembrane helix</keyword>
<comment type="subcellular location">
    <subcellularLocation>
        <location evidence="2">Mitochondrion inner membrane</location>
        <topology evidence="2">Multi-pass membrane protein</topology>
    </subcellularLocation>
</comment>
<accession>A0AAD6BX59</accession>
<keyword evidence="13 14" id="KW-0472">Membrane</keyword>
<dbReference type="Pfam" id="PF00153">
    <property type="entry name" value="Mito_carr"/>
    <property type="match status" value="3"/>
</dbReference>
<dbReference type="FunFam" id="1.50.40.10:FF:000016">
    <property type="entry name" value="Solute carrier family 25 member 23"/>
    <property type="match status" value="1"/>
</dbReference>
<protein>
    <recommendedName>
        <fullName evidence="4">Mitochondrial thiamine pyrophosphate carrier 1</fullName>
    </recommendedName>
</protein>
<reference evidence="16" key="2">
    <citation type="journal article" date="2023" name="IMA Fungus">
        <title>Comparative genomic study of the Penicillium genus elucidates a diverse pangenome and 15 lateral gene transfer events.</title>
        <authorList>
            <person name="Petersen C."/>
            <person name="Sorensen T."/>
            <person name="Nielsen M.R."/>
            <person name="Sondergaard T.E."/>
            <person name="Sorensen J.L."/>
            <person name="Fitzpatrick D.A."/>
            <person name="Frisvad J.C."/>
            <person name="Nielsen K.L."/>
        </authorList>
    </citation>
    <scope>NUCLEOTIDE SEQUENCE</scope>
    <source>
        <strain evidence="16">IBT 16125</strain>
    </source>
</reference>
<dbReference type="GO" id="GO:0005743">
    <property type="term" value="C:mitochondrial inner membrane"/>
    <property type="evidence" value="ECO:0007669"/>
    <property type="project" value="UniProtKB-SubCell"/>
</dbReference>
<keyword evidence="9" id="KW-0999">Mitochondrion inner membrane</keyword>
<feature type="repeat" description="Solcar" evidence="14">
    <location>
        <begin position="533"/>
        <end position="622"/>
    </location>
</feature>
<dbReference type="Gene3D" id="1.50.40.10">
    <property type="entry name" value="Mitochondrial carrier domain"/>
    <property type="match status" value="1"/>
</dbReference>
<dbReference type="AlphaFoldDB" id="A0AAD6BX59"/>
<proteinExistence type="inferred from homology"/>
<comment type="caution">
    <text evidence="16">The sequence shown here is derived from an EMBL/GenBank/DDBJ whole genome shotgun (WGS) entry which is preliminary data.</text>
</comment>
<dbReference type="InterPro" id="IPR018108">
    <property type="entry name" value="MCP_transmembrane"/>
</dbReference>
<comment type="function">
    <text evidence="1">Mitochondrial transporter that mediates uptake of thiamine pyrophosphate (ThPP) into mitochondria.</text>
</comment>
<keyword evidence="12" id="KW-0496">Mitochondrion</keyword>
<dbReference type="CDD" id="cd00051">
    <property type="entry name" value="EFh"/>
    <property type="match status" value="1"/>
</dbReference>
<name>A0AAD6BX59_9EURO</name>
<sequence length="626" mass="68705">MAPSESKDERDQRVARLWESLDTRKEGHIDLNGLKKGLKKIDHREFVFVSDRVSCRKLPTDAVALLALKNADEMLRSILHDVDTNGDGQIDYNGRTCAEFWSSPNLPASEFRTFIDHTESGLWQMFQAIDRNHNGEIDKAELKSAFAHSGVTVSSAKLDNFFAEVDKNNDGVISYAEWRDFLLFLPLRSTSDLRAVLSYYTATGNLNPEGDVHINDLQGLGTDHTFPTRSLLALQRLLYNILSLPALASLLPSALAQTTTNPAATLTTAFGNDFASLDGDFELEWLPIPKIVAMWMSFRYYERKLTENTPKLGYFIAGGIAGVVSRTATAPLDRLKVYLIAQTGVKAPAVRAAKDGAPLVATGNASRTLSVALKELWRAGGIRSLFAGNGLNVLKVMPESAIKFGAYESSKQAFARLEGHNDPKKLRPTSQFLSGGIGGMVAQCFVYPLDTLKFRMQCSTVEGGLRGNKLIIATAKKVLNTNGLFGFFRGLPLGLIGMFPYAAIDLTTFEYLKRALVSRQAIIDHCHEDDVTLNNFLTGTIGAISGGFSASVVYPLNVMRTRLQAQGTVLHPTTYTSITDVARKTLQSEGPRGFYKGLTPNLLKVAPAVSISYVVYENSKRMLALK</sequence>
<evidence type="ECO:0000256" key="2">
    <source>
        <dbReference type="ARBA" id="ARBA00004448"/>
    </source>
</evidence>
<evidence type="ECO:0000256" key="5">
    <source>
        <dbReference type="ARBA" id="ARBA00022448"/>
    </source>
</evidence>
<dbReference type="SUPFAM" id="SSF103506">
    <property type="entry name" value="Mitochondrial carrier"/>
    <property type="match status" value="1"/>
</dbReference>
<evidence type="ECO:0000256" key="6">
    <source>
        <dbReference type="ARBA" id="ARBA00022692"/>
    </source>
</evidence>
<evidence type="ECO:0000256" key="7">
    <source>
        <dbReference type="ARBA" id="ARBA00022723"/>
    </source>
</evidence>
<dbReference type="Pfam" id="PF13499">
    <property type="entry name" value="EF-hand_7"/>
    <property type="match status" value="1"/>
</dbReference>
<organism evidence="16 17">
    <name type="scientific">Penicillium daleae</name>
    <dbReference type="NCBI Taxonomy" id="63821"/>
    <lineage>
        <taxon>Eukaryota</taxon>
        <taxon>Fungi</taxon>
        <taxon>Dikarya</taxon>
        <taxon>Ascomycota</taxon>
        <taxon>Pezizomycotina</taxon>
        <taxon>Eurotiomycetes</taxon>
        <taxon>Eurotiomycetidae</taxon>
        <taxon>Eurotiales</taxon>
        <taxon>Aspergillaceae</taxon>
        <taxon>Penicillium</taxon>
    </lineage>
</organism>
<evidence type="ECO:0000313" key="17">
    <source>
        <dbReference type="Proteomes" id="UP001213681"/>
    </source>
</evidence>
<feature type="domain" description="EF-hand" evidence="15">
    <location>
        <begin position="153"/>
        <end position="188"/>
    </location>
</feature>
<dbReference type="PANTHER" id="PTHR24089">
    <property type="entry name" value="SOLUTE CARRIER FAMILY 25"/>
    <property type="match status" value="1"/>
</dbReference>
<keyword evidence="8" id="KW-0677">Repeat</keyword>
<evidence type="ECO:0000256" key="1">
    <source>
        <dbReference type="ARBA" id="ARBA00002238"/>
    </source>
</evidence>
<dbReference type="Gene3D" id="1.10.238.10">
    <property type="entry name" value="EF-hand"/>
    <property type="match status" value="2"/>
</dbReference>
<feature type="repeat" description="Solcar" evidence="14">
    <location>
        <begin position="309"/>
        <end position="413"/>
    </location>
</feature>
<dbReference type="GO" id="GO:0055085">
    <property type="term" value="P:transmembrane transport"/>
    <property type="evidence" value="ECO:0007669"/>
    <property type="project" value="InterPro"/>
</dbReference>
<dbReference type="Pfam" id="PF13202">
    <property type="entry name" value="EF-hand_5"/>
    <property type="match status" value="1"/>
</dbReference>
<gene>
    <name evidence="16" type="ORF">N7458_012500</name>
</gene>
<dbReference type="PROSITE" id="PS00018">
    <property type="entry name" value="EF_HAND_1"/>
    <property type="match status" value="2"/>
</dbReference>
<reference evidence="16" key="1">
    <citation type="submission" date="2022-12" db="EMBL/GenBank/DDBJ databases">
        <authorList>
            <person name="Petersen C."/>
        </authorList>
    </citation>
    <scope>NUCLEOTIDE SEQUENCE</scope>
    <source>
        <strain evidence="16">IBT 16125</strain>
    </source>
</reference>
<evidence type="ECO:0000256" key="10">
    <source>
        <dbReference type="ARBA" id="ARBA00022837"/>
    </source>
</evidence>
<dbReference type="RefSeq" id="XP_056760635.1">
    <property type="nucleotide sequence ID" value="XM_056915881.1"/>
</dbReference>